<dbReference type="InterPro" id="IPR028098">
    <property type="entry name" value="Glyco_trans_4-like_N"/>
</dbReference>
<evidence type="ECO:0000259" key="3">
    <source>
        <dbReference type="Pfam" id="PF00534"/>
    </source>
</evidence>
<feature type="domain" description="Glycosyl transferase family 1" evidence="3">
    <location>
        <begin position="192"/>
        <end position="338"/>
    </location>
</feature>
<evidence type="ECO:0000313" key="6">
    <source>
        <dbReference type="Proteomes" id="UP000619260"/>
    </source>
</evidence>
<evidence type="ECO:0000313" key="5">
    <source>
        <dbReference type="EMBL" id="GIJ52138.1"/>
    </source>
</evidence>
<dbReference type="GO" id="GO:0016757">
    <property type="term" value="F:glycosyltransferase activity"/>
    <property type="evidence" value="ECO:0007669"/>
    <property type="project" value="UniProtKB-KW"/>
</dbReference>
<evidence type="ECO:0000256" key="2">
    <source>
        <dbReference type="ARBA" id="ARBA00022679"/>
    </source>
</evidence>
<evidence type="ECO:0000256" key="1">
    <source>
        <dbReference type="ARBA" id="ARBA00022676"/>
    </source>
</evidence>
<accession>A0A8J4DWD5</accession>
<dbReference type="PANTHER" id="PTHR45947">
    <property type="entry name" value="SULFOQUINOVOSYL TRANSFERASE SQD2"/>
    <property type="match status" value="1"/>
</dbReference>
<evidence type="ECO:0000259" key="4">
    <source>
        <dbReference type="Pfam" id="PF13579"/>
    </source>
</evidence>
<dbReference type="Pfam" id="PF00534">
    <property type="entry name" value="Glycos_transf_1"/>
    <property type="match status" value="1"/>
</dbReference>
<keyword evidence="1 5" id="KW-0328">Glycosyltransferase</keyword>
<keyword evidence="2" id="KW-0808">Transferase</keyword>
<dbReference type="Proteomes" id="UP000619260">
    <property type="component" value="Unassembled WGS sequence"/>
</dbReference>
<dbReference type="SUPFAM" id="SSF53756">
    <property type="entry name" value="UDP-Glycosyltransferase/glycogen phosphorylase"/>
    <property type="match status" value="1"/>
</dbReference>
<dbReference type="Pfam" id="PF13579">
    <property type="entry name" value="Glyco_trans_4_4"/>
    <property type="match status" value="1"/>
</dbReference>
<dbReference type="InterPro" id="IPR050194">
    <property type="entry name" value="Glycosyltransferase_grp1"/>
</dbReference>
<name>A0A8J4DWD5_9ACTN</name>
<dbReference type="PANTHER" id="PTHR45947:SF3">
    <property type="entry name" value="SULFOQUINOVOSYL TRANSFERASE SQD2"/>
    <property type="match status" value="1"/>
</dbReference>
<gene>
    <name evidence="5" type="ORF">Val02_90240</name>
</gene>
<organism evidence="5 6">
    <name type="scientific">Virgisporangium aliadipatigenens</name>
    <dbReference type="NCBI Taxonomy" id="741659"/>
    <lineage>
        <taxon>Bacteria</taxon>
        <taxon>Bacillati</taxon>
        <taxon>Actinomycetota</taxon>
        <taxon>Actinomycetes</taxon>
        <taxon>Micromonosporales</taxon>
        <taxon>Micromonosporaceae</taxon>
        <taxon>Virgisporangium</taxon>
    </lineage>
</organism>
<dbReference type="EMBL" id="BOPF01000065">
    <property type="protein sequence ID" value="GIJ52138.1"/>
    <property type="molecule type" value="Genomic_DNA"/>
</dbReference>
<feature type="domain" description="Glycosyltransferase subfamily 4-like N-terminal" evidence="4">
    <location>
        <begin position="12"/>
        <end position="168"/>
    </location>
</feature>
<keyword evidence="6" id="KW-1185">Reference proteome</keyword>
<reference evidence="5" key="1">
    <citation type="submission" date="2021-01" db="EMBL/GenBank/DDBJ databases">
        <title>Whole genome shotgun sequence of Virgisporangium aliadipatigenens NBRC 105644.</title>
        <authorList>
            <person name="Komaki H."/>
            <person name="Tamura T."/>
        </authorList>
    </citation>
    <scope>NUCLEOTIDE SEQUENCE</scope>
    <source>
        <strain evidence="5">NBRC 105644</strain>
    </source>
</reference>
<comment type="caution">
    <text evidence="5">The sequence shown here is derived from an EMBL/GenBank/DDBJ whole genome shotgun (WGS) entry which is preliminary data.</text>
</comment>
<dbReference type="InterPro" id="IPR001296">
    <property type="entry name" value="Glyco_trans_1"/>
</dbReference>
<protein>
    <submittedName>
        <fullName evidence="5">GDP-mannose-dependent alpha-(1-6)-phosphatidylinositol dimannoside mannosyltransferase</fullName>
    </submittedName>
</protein>
<dbReference type="AlphaFoldDB" id="A0A8J4DWD5"/>
<dbReference type="GO" id="GO:1901137">
    <property type="term" value="P:carbohydrate derivative biosynthetic process"/>
    <property type="evidence" value="ECO:0007669"/>
    <property type="project" value="UniProtKB-ARBA"/>
</dbReference>
<dbReference type="Gene3D" id="3.40.50.2000">
    <property type="entry name" value="Glycogen Phosphorylase B"/>
    <property type="match status" value="2"/>
</dbReference>
<proteinExistence type="predicted"/>
<sequence>MRLANFVTARSGGLRTALRELGEGYTAAGHDTVLIVPGDSYTDEVSAQGRVITLPGPVVPFTGGYRVLLRKRPVRRLLEELAPDRLEVSDRFTLRWTGRWARERAIPSVMVSHESLAGLLGAIGMSRLADPLNARSAASYDTVLCTTAWAGREFARLGAENLVRVPLGVDLEVFHPRRRDPDLRLRYASPDTVLLVHCGRLSSEKRPDRSIEALRALRAEGVPAVLVVAGDGPLRDRLERDAGDLPVRFERFIPDRHHVAALLATADVVLAPGPIETFGLAALEALASGSPVVVDRTSALPEVIGDAGVATDGADLASGVRELLARPEAARRAAARARAERYGWPAAVEGFLTVHGATVGLRALGRSI</sequence>